<dbReference type="InterPro" id="IPR036390">
    <property type="entry name" value="WH_DNA-bd_sf"/>
</dbReference>
<evidence type="ECO:0000259" key="7">
    <source>
        <dbReference type="PROSITE" id="PS51900"/>
    </source>
</evidence>
<accession>A0A9C7V454</accession>
<dbReference type="FunFam" id="1.10.150.130:FF:000004">
    <property type="entry name" value="Phage integrase"/>
    <property type="match status" value="1"/>
</dbReference>
<dbReference type="PROSITE" id="PS51898">
    <property type="entry name" value="TYR_RECOMBINASE"/>
    <property type="match status" value="1"/>
</dbReference>
<comment type="caution">
    <text evidence="8">The sequence shown here is derived from an EMBL/GenBank/DDBJ whole genome shotgun (WGS) entry which is preliminary data.</text>
</comment>
<reference evidence="8" key="2">
    <citation type="submission" date="2022-05" db="EMBL/GenBank/DDBJ databases">
        <authorList>
            <consortium name="NCBI Pathogen Detection Project"/>
        </authorList>
    </citation>
    <scope>NUCLEOTIDE SEQUENCE</scope>
    <source>
        <strain evidence="8">CAV1698</strain>
    </source>
</reference>
<organism evidence="8 9">
    <name type="scientific">Citrobacter amalonaticus</name>
    <dbReference type="NCBI Taxonomy" id="35703"/>
    <lineage>
        <taxon>Bacteria</taxon>
        <taxon>Pseudomonadati</taxon>
        <taxon>Pseudomonadota</taxon>
        <taxon>Gammaproteobacteria</taxon>
        <taxon>Enterobacterales</taxon>
        <taxon>Enterobacteriaceae</taxon>
        <taxon>Citrobacter</taxon>
    </lineage>
</organism>
<dbReference type="InterPro" id="IPR050808">
    <property type="entry name" value="Phage_Integrase"/>
</dbReference>
<keyword evidence="2" id="KW-0229">DNA integration</keyword>
<dbReference type="InterPro" id="IPR010998">
    <property type="entry name" value="Integrase_recombinase_N"/>
</dbReference>
<reference evidence="8" key="1">
    <citation type="journal article" date="2018" name="Genome Biol.">
        <title>SKESA: strategic k-mer extension for scrupulous assemblies.</title>
        <authorList>
            <person name="Souvorov A."/>
            <person name="Agarwala R."/>
            <person name="Lipman D.J."/>
        </authorList>
    </citation>
    <scope>NUCLEOTIDE SEQUENCE</scope>
    <source>
        <strain evidence="8">CAV1698</strain>
    </source>
</reference>
<dbReference type="AlphaFoldDB" id="A0A9C7V454"/>
<dbReference type="InterPro" id="IPR044068">
    <property type="entry name" value="CB"/>
</dbReference>
<dbReference type="InterPro" id="IPR036388">
    <property type="entry name" value="WH-like_DNA-bd_sf"/>
</dbReference>
<dbReference type="GO" id="GO:0003677">
    <property type="term" value="F:DNA binding"/>
    <property type="evidence" value="ECO:0007669"/>
    <property type="project" value="UniProtKB-UniRule"/>
</dbReference>
<dbReference type="Pfam" id="PF03288">
    <property type="entry name" value="Pox_D5"/>
    <property type="match status" value="1"/>
</dbReference>
<dbReference type="InterPro" id="IPR011010">
    <property type="entry name" value="DNA_brk_join_enz"/>
</dbReference>
<dbReference type="GO" id="GO:0015074">
    <property type="term" value="P:DNA integration"/>
    <property type="evidence" value="ECO:0007669"/>
    <property type="project" value="UniProtKB-KW"/>
</dbReference>
<evidence type="ECO:0000313" key="9">
    <source>
        <dbReference type="Proteomes" id="UP000862426"/>
    </source>
</evidence>
<feature type="domain" description="Tyr recombinase" evidence="6">
    <location>
        <begin position="209"/>
        <end position="386"/>
    </location>
</feature>
<feature type="domain" description="Core-binding (CB)" evidence="7">
    <location>
        <begin position="105"/>
        <end position="186"/>
    </location>
</feature>
<dbReference type="InterPro" id="IPR025166">
    <property type="entry name" value="Integrase_DNA_bind_dom"/>
</dbReference>
<evidence type="ECO:0000256" key="3">
    <source>
        <dbReference type="ARBA" id="ARBA00023125"/>
    </source>
</evidence>
<dbReference type="Gene3D" id="1.10.10.10">
    <property type="entry name" value="Winged helix-like DNA-binding domain superfamily/Winged helix DNA-binding domain"/>
    <property type="match status" value="1"/>
</dbReference>
<dbReference type="SUPFAM" id="SSF46785">
    <property type="entry name" value="Winged helix' DNA-binding domain"/>
    <property type="match status" value="1"/>
</dbReference>
<evidence type="ECO:0000256" key="5">
    <source>
        <dbReference type="PROSITE-ProRule" id="PRU01248"/>
    </source>
</evidence>
<gene>
    <name evidence="8" type="ORF">JD854_RS20045</name>
</gene>
<dbReference type="InterPro" id="IPR013762">
    <property type="entry name" value="Integrase-like_cat_sf"/>
</dbReference>
<dbReference type="Gene3D" id="3.30.160.390">
    <property type="entry name" value="Integrase, DNA-binding domain"/>
    <property type="match status" value="1"/>
</dbReference>
<dbReference type="Gene3D" id="1.10.150.130">
    <property type="match status" value="1"/>
</dbReference>
<evidence type="ECO:0000313" key="8">
    <source>
        <dbReference type="EMBL" id="HCD1257334.1"/>
    </source>
</evidence>
<dbReference type="InterPro" id="IPR002104">
    <property type="entry name" value="Integrase_catalytic"/>
</dbReference>
<evidence type="ECO:0000259" key="6">
    <source>
        <dbReference type="PROSITE" id="PS51898"/>
    </source>
</evidence>
<sequence>MARKTKPLTDTEIKAAKPKDADYQLYDGDGLTLLIKSSGSKLWQFRYYRPLTKQRTKQSFGAYPAVSLSHARKLRAESRVLLAKDIDPQKYQKEQVRNSQEAKTNTFMLVAERWWNVKKASVTEGYADDIWRSLERDVFPAIGDISVTEIKAHTLVKAVQPVQTRGALETVRRLCQRINEIMIYAQNTGLIDAVPSVNIGKAFEKPQKKNMPSIRPEQLPQLMQTMRTASISMSTRCLFMWQLLTITRPAEASEARWDEIDFDANEWKIPAARMKMNREHTIPLSDGALAILAMMKSLSGGREFIFPSRIKPTQPMNSQTVNAALKRAGLGGVLVSHGLRSIASTALNEQGFPPDVIEAALAHVDKNEVRRAYNRSDYLEQRRPMMQWWADFVKKADSGSLAEVGFTTEANGYKNVLSLKMFGLELPMMLKEYGANYEKQHTRQGMQTTITLNEESNSDWLSKCNVL</sequence>
<dbReference type="InterPro" id="IPR053876">
    <property type="entry name" value="Phage_int_M"/>
</dbReference>
<keyword evidence="4" id="KW-0233">DNA recombination</keyword>
<evidence type="ECO:0000256" key="4">
    <source>
        <dbReference type="ARBA" id="ARBA00023172"/>
    </source>
</evidence>
<proteinExistence type="inferred from homology"/>
<dbReference type="GO" id="GO:0006310">
    <property type="term" value="P:DNA recombination"/>
    <property type="evidence" value="ECO:0007669"/>
    <property type="project" value="UniProtKB-KW"/>
</dbReference>
<dbReference type="EMBL" id="DACYAJ020000030">
    <property type="protein sequence ID" value="HCD1257334.1"/>
    <property type="molecule type" value="Genomic_DNA"/>
</dbReference>
<dbReference type="SUPFAM" id="SSF56349">
    <property type="entry name" value="DNA breaking-rejoining enzymes"/>
    <property type="match status" value="1"/>
</dbReference>
<evidence type="ECO:0000256" key="2">
    <source>
        <dbReference type="ARBA" id="ARBA00022908"/>
    </source>
</evidence>
<dbReference type="Gene3D" id="1.10.443.10">
    <property type="entry name" value="Intergrase catalytic core"/>
    <property type="match status" value="1"/>
</dbReference>
<dbReference type="Proteomes" id="UP000862426">
    <property type="component" value="Unassembled WGS sequence"/>
</dbReference>
<dbReference type="Pfam" id="PF13356">
    <property type="entry name" value="Arm-DNA-bind_3"/>
    <property type="match status" value="1"/>
</dbReference>
<dbReference type="FunFam" id="1.10.443.10:FF:000005">
    <property type="entry name" value="Phage integrase"/>
    <property type="match status" value="1"/>
</dbReference>
<evidence type="ECO:0000256" key="1">
    <source>
        <dbReference type="ARBA" id="ARBA00008857"/>
    </source>
</evidence>
<dbReference type="Pfam" id="PF22022">
    <property type="entry name" value="Phage_int_M"/>
    <property type="match status" value="1"/>
</dbReference>
<dbReference type="PANTHER" id="PTHR30629">
    <property type="entry name" value="PROPHAGE INTEGRASE"/>
    <property type="match status" value="1"/>
</dbReference>
<protein>
    <submittedName>
        <fullName evidence="8">Tyrosine-type recombinase/integrase</fullName>
    </submittedName>
</protein>
<dbReference type="InterPro" id="IPR004968">
    <property type="entry name" value="DNA_primase/NTPase_C"/>
</dbReference>
<dbReference type="PROSITE" id="PS51900">
    <property type="entry name" value="CB"/>
    <property type="match status" value="1"/>
</dbReference>
<dbReference type="Pfam" id="PF00589">
    <property type="entry name" value="Phage_integrase"/>
    <property type="match status" value="1"/>
</dbReference>
<dbReference type="NCBIfam" id="NF007246">
    <property type="entry name" value="PRK09692.1"/>
    <property type="match status" value="1"/>
</dbReference>
<dbReference type="PANTHER" id="PTHR30629:SF6">
    <property type="entry name" value="PROPHAGE INTEGRASE INTA-RELATED"/>
    <property type="match status" value="1"/>
</dbReference>
<name>A0A9C7V454_CITAM</name>
<keyword evidence="3 5" id="KW-0238">DNA-binding</keyword>
<dbReference type="CDD" id="cd00801">
    <property type="entry name" value="INT_P4_C"/>
    <property type="match status" value="1"/>
</dbReference>
<comment type="similarity">
    <text evidence="1">Belongs to the 'phage' integrase family.</text>
</comment>
<dbReference type="InterPro" id="IPR038488">
    <property type="entry name" value="Integrase_DNA-bd_sf"/>
</dbReference>